<dbReference type="GO" id="GO:0004096">
    <property type="term" value="F:catalase activity"/>
    <property type="evidence" value="ECO:0007669"/>
    <property type="project" value="InterPro"/>
</dbReference>
<organism evidence="12 13">
    <name type="scientific">Rheinheimera riviphila</name>
    <dbReference type="NCBI Taxonomy" id="1834037"/>
    <lineage>
        <taxon>Bacteria</taxon>
        <taxon>Pseudomonadati</taxon>
        <taxon>Pseudomonadota</taxon>
        <taxon>Gammaproteobacteria</taxon>
        <taxon>Chromatiales</taxon>
        <taxon>Chromatiaceae</taxon>
        <taxon>Rheinheimera</taxon>
    </lineage>
</organism>
<dbReference type="GO" id="GO:0005737">
    <property type="term" value="C:cytoplasm"/>
    <property type="evidence" value="ECO:0007669"/>
    <property type="project" value="TreeGrafter"/>
</dbReference>
<evidence type="ECO:0000259" key="11">
    <source>
        <dbReference type="SMART" id="SM01060"/>
    </source>
</evidence>
<dbReference type="InterPro" id="IPR020835">
    <property type="entry name" value="Catalase_sf"/>
</dbReference>
<feature type="binding site" description="axial binding residue" evidence="9">
    <location>
        <position position="319"/>
    </location>
    <ligand>
        <name>heme</name>
        <dbReference type="ChEBI" id="CHEBI:30413"/>
    </ligand>
    <ligandPart>
        <name>Fe</name>
        <dbReference type="ChEBI" id="CHEBI:18248"/>
    </ligandPart>
</feature>
<dbReference type="PROSITE" id="PS51402">
    <property type="entry name" value="CATALASE_3"/>
    <property type="match status" value="1"/>
</dbReference>
<keyword evidence="13" id="KW-1185">Reference proteome</keyword>
<dbReference type="SMART" id="SM01060">
    <property type="entry name" value="Catalase"/>
    <property type="match status" value="1"/>
</dbReference>
<evidence type="ECO:0000256" key="7">
    <source>
        <dbReference type="PIRNR" id="PIRNR000296"/>
    </source>
</evidence>
<reference evidence="12 13" key="1">
    <citation type="submission" date="2019-01" db="EMBL/GenBank/DDBJ databases">
        <authorList>
            <person name="Chen W.-M."/>
        </authorList>
    </citation>
    <scope>NUCLEOTIDE SEQUENCE [LARGE SCALE GENOMIC DNA]</scope>
    <source>
        <strain evidence="12 13">KYPC3</strain>
    </source>
</reference>
<comment type="similarity">
    <text evidence="1 7">Belongs to the catalase family.</text>
</comment>
<comment type="function">
    <text evidence="7">Has an organic peroxide-dependent peroxidase activity.</text>
</comment>
<dbReference type="SUPFAM" id="SSF56634">
    <property type="entry name" value="Heme-dependent catalase-like"/>
    <property type="match status" value="1"/>
</dbReference>
<evidence type="ECO:0000256" key="3">
    <source>
        <dbReference type="ARBA" id="ARBA00022617"/>
    </source>
</evidence>
<dbReference type="Gene3D" id="1.20.1280.120">
    <property type="match status" value="1"/>
</dbReference>
<evidence type="ECO:0000256" key="2">
    <source>
        <dbReference type="ARBA" id="ARBA00022559"/>
    </source>
</evidence>
<feature type="signal peptide" evidence="10">
    <location>
        <begin position="1"/>
        <end position="25"/>
    </location>
</feature>
<proteinExistence type="inferred from homology"/>
<feature type="chain" id="PRO_5019213933" description="Catalase-related peroxidase" evidence="10">
    <location>
        <begin position="26"/>
        <end position="330"/>
    </location>
</feature>
<keyword evidence="5 7" id="KW-0560">Oxidoreductase</keyword>
<dbReference type="GO" id="GO:0042542">
    <property type="term" value="P:response to hydrogen peroxide"/>
    <property type="evidence" value="ECO:0007669"/>
    <property type="project" value="TreeGrafter"/>
</dbReference>
<keyword evidence="4 7" id="KW-0479">Metal-binding</keyword>
<evidence type="ECO:0000313" key="12">
    <source>
        <dbReference type="EMBL" id="RVU34456.1"/>
    </source>
</evidence>
<dbReference type="OrthoDB" id="255727at2"/>
<dbReference type="InterPro" id="IPR018028">
    <property type="entry name" value="Catalase"/>
</dbReference>
<keyword evidence="2 7" id="KW-0575">Peroxidase</keyword>
<evidence type="ECO:0000256" key="5">
    <source>
        <dbReference type="ARBA" id="ARBA00023002"/>
    </source>
</evidence>
<dbReference type="InterPro" id="IPR024168">
    <property type="entry name" value="Catalase_SrpA-type_pred"/>
</dbReference>
<dbReference type="GO" id="GO:0042744">
    <property type="term" value="P:hydrogen peroxide catabolic process"/>
    <property type="evidence" value="ECO:0007669"/>
    <property type="project" value="TreeGrafter"/>
</dbReference>
<accession>A0A437QJ38</accession>
<dbReference type="Pfam" id="PF00199">
    <property type="entry name" value="Catalase"/>
    <property type="match status" value="1"/>
</dbReference>
<dbReference type="PANTHER" id="PTHR11465:SF9">
    <property type="entry name" value="CATALASE"/>
    <property type="match status" value="1"/>
</dbReference>
<dbReference type="InterPro" id="IPR011614">
    <property type="entry name" value="Catalase_core"/>
</dbReference>
<keyword evidence="10" id="KW-0732">Signal</keyword>
<evidence type="ECO:0000256" key="4">
    <source>
        <dbReference type="ARBA" id="ARBA00022723"/>
    </source>
</evidence>
<evidence type="ECO:0000313" key="13">
    <source>
        <dbReference type="Proteomes" id="UP000283077"/>
    </source>
</evidence>
<feature type="domain" description="Catalase core" evidence="11">
    <location>
        <begin position="21"/>
        <end position="327"/>
    </location>
</feature>
<protein>
    <recommendedName>
        <fullName evidence="7">Catalase-related peroxidase</fullName>
        <ecNumber evidence="7">1.11.1.-</ecNumber>
    </recommendedName>
</protein>
<evidence type="ECO:0000256" key="1">
    <source>
        <dbReference type="ARBA" id="ARBA00005329"/>
    </source>
</evidence>
<sequence length="330" mass="34861">MKAMFLTTSLTAMSLLSLSSTNANAATIATPDQFISTFAKIFGEHKGERKGHAKGVCVSGEFQGDKTLATYSDSPLFSGDVFPLTGRFSMAGGNPNAAENSRSPRGFAAQIKLGNGELQHFSLLSTPVFGAKDPDSFLGLLQATIPDATTGKPDPAKIAAYRKAHPDTQPQADFLAKTAPPASYGSTPYFGLHSFYLKNASGQQQAVRWQLTPVDGSKGLTASEIAAPPKDFLVQRLAERLAQGALKFKLELVLAEAGYPLLDPSQAWPVSSKVVAGGEFRITQSGGDLCKNINFDPNVLASGITPSADPILLMRSGAYAISFGKRLSGQ</sequence>
<dbReference type="CDD" id="cd08153">
    <property type="entry name" value="srpA_like"/>
    <property type="match status" value="1"/>
</dbReference>
<feature type="active site" evidence="8">
    <location>
        <position position="52"/>
    </location>
</feature>
<dbReference type="EC" id="1.11.1.-" evidence="7"/>
<gene>
    <name evidence="12" type="ORF">EOE67_15555</name>
</gene>
<keyword evidence="6 7" id="KW-0408">Iron</keyword>
<dbReference type="GO" id="GO:0020037">
    <property type="term" value="F:heme binding"/>
    <property type="evidence" value="ECO:0007669"/>
    <property type="project" value="InterPro"/>
</dbReference>
<dbReference type="PIRSF" id="PIRSF000296">
    <property type="entry name" value="SrpA"/>
    <property type="match status" value="1"/>
</dbReference>
<comment type="cofactor">
    <cofactor evidence="7">
        <name>heme</name>
        <dbReference type="ChEBI" id="CHEBI:30413"/>
    </cofactor>
</comment>
<comment type="caution">
    <text evidence="12">The sequence shown here is derived from an EMBL/GenBank/DDBJ whole genome shotgun (WGS) entry which is preliminary data.</text>
</comment>
<evidence type="ECO:0000256" key="9">
    <source>
        <dbReference type="PIRSR" id="PIRSR000296-2"/>
    </source>
</evidence>
<dbReference type="PANTHER" id="PTHR11465">
    <property type="entry name" value="CATALASE"/>
    <property type="match status" value="1"/>
</dbReference>
<evidence type="ECO:0000256" key="8">
    <source>
        <dbReference type="PIRSR" id="PIRSR000296-1"/>
    </source>
</evidence>
<dbReference type="AlphaFoldDB" id="A0A437QJ38"/>
<dbReference type="Proteomes" id="UP000283077">
    <property type="component" value="Unassembled WGS sequence"/>
</dbReference>
<keyword evidence="3 7" id="KW-0349">Heme</keyword>
<evidence type="ECO:0000256" key="6">
    <source>
        <dbReference type="ARBA" id="ARBA00023004"/>
    </source>
</evidence>
<dbReference type="PRINTS" id="PR00067">
    <property type="entry name" value="CATALASE"/>
</dbReference>
<dbReference type="Gene3D" id="2.40.180.10">
    <property type="entry name" value="Catalase core domain"/>
    <property type="match status" value="1"/>
</dbReference>
<dbReference type="EMBL" id="SACS01000018">
    <property type="protein sequence ID" value="RVU34456.1"/>
    <property type="molecule type" value="Genomic_DNA"/>
</dbReference>
<evidence type="ECO:0000256" key="10">
    <source>
        <dbReference type="SAM" id="SignalP"/>
    </source>
</evidence>
<dbReference type="RefSeq" id="WP_127700253.1">
    <property type="nucleotide sequence ID" value="NZ_SACS01000018.1"/>
</dbReference>
<name>A0A437QJ38_9GAMM</name>
<dbReference type="GO" id="GO:0046872">
    <property type="term" value="F:metal ion binding"/>
    <property type="evidence" value="ECO:0007669"/>
    <property type="project" value="UniProtKB-KW"/>
</dbReference>